<keyword evidence="4" id="KW-0269">Exonuclease</keyword>
<evidence type="ECO:0000259" key="3">
    <source>
        <dbReference type="Pfam" id="PF13514"/>
    </source>
</evidence>
<feature type="coiled-coil region" evidence="1">
    <location>
        <begin position="632"/>
        <end position="733"/>
    </location>
</feature>
<feature type="compositionally biased region" description="Low complexity" evidence="2">
    <location>
        <begin position="581"/>
        <end position="595"/>
    </location>
</feature>
<proteinExistence type="predicted"/>
<dbReference type="RefSeq" id="WP_088817886.1">
    <property type="nucleotide sequence ID" value="NZ_FYEZ01000001.1"/>
</dbReference>
<feature type="domain" description="YhaN AAA" evidence="3">
    <location>
        <begin position="1"/>
        <end position="48"/>
    </location>
</feature>
<feature type="region of interest" description="Disordered" evidence="2">
    <location>
        <begin position="566"/>
        <end position="617"/>
    </location>
</feature>
<dbReference type="EMBL" id="FYEZ01000001">
    <property type="protein sequence ID" value="SNC63744.1"/>
    <property type="molecule type" value="Genomic_DNA"/>
</dbReference>
<reference evidence="4 5" key="1">
    <citation type="submission" date="2017-06" db="EMBL/GenBank/DDBJ databases">
        <authorList>
            <person name="Kim H.J."/>
            <person name="Triplett B.A."/>
        </authorList>
    </citation>
    <scope>NUCLEOTIDE SEQUENCE [LARGE SCALE GENOMIC DNA]</scope>
    <source>
        <strain evidence="4 5">DSM 22179</strain>
    </source>
</reference>
<dbReference type="Pfam" id="PF13514">
    <property type="entry name" value="AAA_27"/>
    <property type="match status" value="1"/>
</dbReference>
<sequence>MRVHSIEVQDFAGIEHYRLELPERGVVVLEGPNEAGKSTLVRALDMLLAEKDRGRNRRVREAQPIGRDVGPRVSAELTVGDHRFRYTKQWLRGVMTELHISEPRTEQLSGDQAHERVLGLLAEHGDESLRRVLQLVQEGDLDVTGLDASRTLAAALDAAAGGDPADDSGEAESLLERVETEYGRYWTARRGEATGELATVRRELAAARERESAARTAVAEVEGEVERAARLGEEEQRARETAERATERWAGLQERWAATEAERAELERAREQRERAEQDLQRARRDHDQRVRLIAEAERAEQEQERAAQALREAAEPLTFVEEELREAREAESSAREAEARARAATRSAEGREAVARAAAEHASLAETVARIEALEEKQRGIERVLAGARVDGEALRRITAAEDAVRAAVAGRDAASPRVEITGDPAGEVRVDGSVVGSVDLPWGATVHSATVIEHQGLRVRVVPPEGVDDSEVDSARHALAKLLEELGAESLTDAHRLHHELARAEAEQHDLAARLEAARAGRTLSEWRADAEAAAALLAQADEAARGDSGQSGADTSWAEVRAALEEARSEEERRRQAAAEATARVAARQEAAGSRREAHSRAEAAHGAAQRSHELAAERLAQERQDRPDEALTAAVEELEQELERAAEQETALVERLGDAGPSLADDLESARAAAERSRARLAEAQEARVRIEATLETLGREGRAEDLSAAEAELEHAAAEAARVEARAAAVQLLRETLHARRSEAQASYVRPFREAVEELGAVLHGEGFAVEVAPDLTITERTLGGRPVPVSQLSTGAREQLAVLTRLAVARVVDPVQGVPVVLDDALGWTDPNRLLRMGRALERAGRDSQVLVLTCTPGRYDGVPSAHVVRIDELRVGATG</sequence>
<evidence type="ECO:0000256" key="2">
    <source>
        <dbReference type="SAM" id="MobiDB-lite"/>
    </source>
</evidence>
<feature type="coiled-coil region" evidence="1">
    <location>
        <begin position="190"/>
        <end position="385"/>
    </location>
</feature>
<dbReference type="OrthoDB" id="3177877at2"/>
<feature type="compositionally biased region" description="Basic and acidic residues" evidence="2">
    <location>
        <begin position="596"/>
        <end position="607"/>
    </location>
</feature>
<evidence type="ECO:0000313" key="5">
    <source>
        <dbReference type="Proteomes" id="UP000198122"/>
    </source>
</evidence>
<gene>
    <name evidence="4" type="ORF">SAMN05445756_0970</name>
</gene>
<name>A0A212TD48_9MICO</name>
<dbReference type="PANTHER" id="PTHR41259">
    <property type="entry name" value="DOUBLE-STRAND BREAK REPAIR RAD50 ATPASE, PUTATIVE-RELATED"/>
    <property type="match status" value="1"/>
</dbReference>
<keyword evidence="4" id="KW-0378">Hydrolase</keyword>
<organism evidence="4 5">
    <name type="scientific">Kytococcus aerolatus</name>
    <dbReference type="NCBI Taxonomy" id="592308"/>
    <lineage>
        <taxon>Bacteria</taxon>
        <taxon>Bacillati</taxon>
        <taxon>Actinomycetota</taxon>
        <taxon>Actinomycetes</taxon>
        <taxon>Micrococcales</taxon>
        <taxon>Kytococcaceae</taxon>
        <taxon>Kytococcus</taxon>
    </lineage>
</organism>
<dbReference type="Gene3D" id="3.40.50.300">
    <property type="entry name" value="P-loop containing nucleotide triphosphate hydrolases"/>
    <property type="match status" value="2"/>
</dbReference>
<dbReference type="InterPro" id="IPR038734">
    <property type="entry name" value="YhaN_AAA"/>
</dbReference>
<evidence type="ECO:0000256" key="1">
    <source>
        <dbReference type="SAM" id="Coils"/>
    </source>
</evidence>
<dbReference type="GO" id="GO:0004527">
    <property type="term" value="F:exonuclease activity"/>
    <property type="evidence" value="ECO:0007669"/>
    <property type="project" value="UniProtKB-KW"/>
</dbReference>
<dbReference type="PANTHER" id="PTHR41259:SF1">
    <property type="entry name" value="DOUBLE-STRAND BREAK REPAIR RAD50 ATPASE, PUTATIVE-RELATED"/>
    <property type="match status" value="1"/>
</dbReference>
<feature type="compositionally biased region" description="Basic and acidic residues" evidence="2">
    <location>
        <begin position="566"/>
        <end position="580"/>
    </location>
</feature>
<dbReference type="Proteomes" id="UP000198122">
    <property type="component" value="Unassembled WGS sequence"/>
</dbReference>
<protein>
    <submittedName>
        <fullName evidence="4">DNA repair exonuclease SbcCD ATPase subunit</fullName>
    </submittedName>
</protein>
<keyword evidence="1" id="KW-0175">Coiled coil</keyword>
<keyword evidence="4" id="KW-0540">Nuclease</keyword>
<evidence type="ECO:0000313" key="4">
    <source>
        <dbReference type="EMBL" id="SNC63744.1"/>
    </source>
</evidence>
<dbReference type="InterPro" id="IPR027417">
    <property type="entry name" value="P-loop_NTPase"/>
</dbReference>
<keyword evidence="5" id="KW-1185">Reference proteome</keyword>
<accession>A0A212TD48</accession>
<dbReference type="SUPFAM" id="SSF52540">
    <property type="entry name" value="P-loop containing nucleoside triphosphate hydrolases"/>
    <property type="match status" value="1"/>
</dbReference>
<dbReference type="AlphaFoldDB" id="A0A212TD48"/>